<feature type="signal peptide" evidence="5">
    <location>
        <begin position="1"/>
        <end position="27"/>
    </location>
</feature>
<dbReference type="HAMAP" id="MF_01401">
    <property type="entry name" value="MsrA"/>
    <property type="match status" value="1"/>
</dbReference>
<reference evidence="8" key="1">
    <citation type="journal article" date="2019" name="Int. J. Syst. Evol. Microbiol.">
        <title>The Global Catalogue of Microorganisms (GCM) 10K type strain sequencing project: providing services to taxonomists for standard genome sequencing and annotation.</title>
        <authorList>
            <consortium name="The Broad Institute Genomics Platform"/>
            <consortium name="The Broad Institute Genome Sequencing Center for Infectious Disease"/>
            <person name="Wu L."/>
            <person name="Ma J."/>
        </authorList>
    </citation>
    <scope>NUCLEOTIDE SEQUENCE [LARGE SCALE GENOMIC DNA]</scope>
    <source>
        <strain evidence="8">CECT 7698</strain>
    </source>
</reference>
<organism evidence="7 8">
    <name type="scientific">Litchfieldella rifensis</name>
    <dbReference type="NCBI Taxonomy" id="762643"/>
    <lineage>
        <taxon>Bacteria</taxon>
        <taxon>Pseudomonadati</taxon>
        <taxon>Pseudomonadota</taxon>
        <taxon>Gammaproteobacteria</taxon>
        <taxon>Oceanospirillales</taxon>
        <taxon>Halomonadaceae</taxon>
        <taxon>Litchfieldella</taxon>
    </lineage>
</organism>
<name>A0ABV7LJP9_9GAMM</name>
<proteinExistence type="inferred from homology"/>
<dbReference type="Proteomes" id="UP001595579">
    <property type="component" value="Unassembled WGS sequence"/>
</dbReference>
<evidence type="ECO:0000256" key="3">
    <source>
        <dbReference type="ARBA" id="ARBA00048782"/>
    </source>
</evidence>
<dbReference type="PANTHER" id="PTHR43774:SF1">
    <property type="entry name" value="PEPTIDE METHIONINE SULFOXIDE REDUCTASE MSRA 2"/>
    <property type="match status" value="1"/>
</dbReference>
<comment type="similarity">
    <text evidence="4">Belongs to the MsrA Met sulfoxide reductase family.</text>
</comment>
<evidence type="ECO:0000313" key="7">
    <source>
        <dbReference type="EMBL" id="MFC3282421.1"/>
    </source>
</evidence>
<dbReference type="PANTHER" id="PTHR43774">
    <property type="entry name" value="PEPTIDE METHIONINE SULFOXIDE REDUCTASE"/>
    <property type="match status" value="1"/>
</dbReference>
<comment type="catalytic activity">
    <reaction evidence="2 4">
        <text>L-methionyl-[protein] + [thioredoxin]-disulfide + H2O = L-methionyl-(S)-S-oxide-[protein] + [thioredoxin]-dithiol</text>
        <dbReference type="Rhea" id="RHEA:14217"/>
        <dbReference type="Rhea" id="RHEA-COMP:10698"/>
        <dbReference type="Rhea" id="RHEA-COMP:10700"/>
        <dbReference type="Rhea" id="RHEA-COMP:12313"/>
        <dbReference type="Rhea" id="RHEA-COMP:12315"/>
        <dbReference type="ChEBI" id="CHEBI:15377"/>
        <dbReference type="ChEBI" id="CHEBI:16044"/>
        <dbReference type="ChEBI" id="CHEBI:29950"/>
        <dbReference type="ChEBI" id="CHEBI:44120"/>
        <dbReference type="ChEBI" id="CHEBI:50058"/>
        <dbReference type="EC" id="1.8.4.11"/>
    </reaction>
</comment>
<dbReference type="NCBIfam" id="TIGR00401">
    <property type="entry name" value="msrA"/>
    <property type="match status" value="1"/>
</dbReference>
<keyword evidence="1 4" id="KW-0560">Oxidoreductase</keyword>
<evidence type="ECO:0000259" key="6">
    <source>
        <dbReference type="Pfam" id="PF01625"/>
    </source>
</evidence>
<dbReference type="RefSeq" id="WP_386771151.1">
    <property type="nucleotide sequence ID" value="NZ_JBHRUG010000002.1"/>
</dbReference>
<feature type="active site" evidence="4">
    <location>
        <position position="45"/>
    </location>
</feature>
<feature type="chain" id="PRO_5047106244" description="Peptide methionine sulfoxide reductase MsrA" evidence="5">
    <location>
        <begin position="28"/>
        <end position="214"/>
    </location>
</feature>
<keyword evidence="8" id="KW-1185">Reference proteome</keyword>
<evidence type="ECO:0000313" key="8">
    <source>
        <dbReference type="Proteomes" id="UP001595579"/>
    </source>
</evidence>
<comment type="function">
    <text evidence="4">Has an important function as a repair enzyme for proteins that have been inactivated by oxidation. Catalyzes the reversible oxidation-reduction of methionine sulfoxide in proteins to methionine.</text>
</comment>
<dbReference type="EC" id="1.8.4.11" evidence="4"/>
<evidence type="ECO:0000256" key="5">
    <source>
        <dbReference type="SAM" id="SignalP"/>
    </source>
</evidence>
<dbReference type="SUPFAM" id="SSF55068">
    <property type="entry name" value="Peptide methionine sulfoxide reductase"/>
    <property type="match status" value="1"/>
</dbReference>
<sequence length="214" mass="24249">MSQSGSRFARLMPLCIALLLTAAVSHAADPTSDTETQEAYFAGGCFWCMEEAFDPVEGVISTTSGYTGGDVDNPTYDQVSAGGTGHAEVVKIEYDPKQVDYTELLYVFWRNIDPFAEDRQFCDAGESYRSAIFYRNEEERAQAKATRDELAERFERDIATQIEAFDAFYPAEDYHQNYYQENPLRYRFYKSACGRKERLEEVWGDEAGGLKKSG</sequence>
<keyword evidence="5" id="KW-0732">Signal</keyword>
<dbReference type="InterPro" id="IPR002569">
    <property type="entry name" value="Met_Sox_Rdtase_MsrA_dom"/>
</dbReference>
<evidence type="ECO:0000256" key="4">
    <source>
        <dbReference type="HAMAP-Rule" id="MF_01401"/>
    </source>
</evidence>
<evidence type="ECO:0000256" key="1">
    <source>
        <dbReference type="ARBA" id="ARBA00023002"/>
    </source>
</evidence>
<dbReference type="InterPro" id="IPR036509">
    <property type="entry name" value="Met_Sox_Rdtase_MsrA_sf"/>
</dbReference>
<dbReference type="Gene3D" id="3.30.1060.10">
    <property type="entry name" value="Peptide methionine sulphoxide reductase MsrA"/>
    <property type="match status" value="1"/>
</dbReference>
<feature type="domain" description="Peptide methionine sulphoxide reductase MsrA" evidence="6">
    <location>
        <begin position="38"/>
        <end position="187"/>
    </location>
</feature>
<dbReference type="EMBL" id="JBHRUG010000002">
    <property type="protein sequence ID" value="MFC3282421.1"/>
    <property type="molecule type" value="Genomic_DNA"/>
</dbReference>
<comment type="caution">
    <text evidence="7">The sequence shown here is derived from an EMBL/GenBank/DDBJ whole genome shotgun (WGS) entry which is preliminary data.</text>
</comment>
<gene>
    <name evidence="4 7" type="primary">msrA</name>
    <name evidence="7" type="ORF">ACFOEV_02200</name>
</gene>
<comment type="catalytic activity">
    <reaction evidence="3 4">
        <text>[thioredoxin]-disulfide + L-methionine + H2O = L-methionine (S)-S-oxide + [thioredoxin]-dithiol</text>
        <dbReference type="Rhea" id="RHEA:19993"/>
        <dbReference type="Rhea" id="RHEA-COMP:10698"/>
        <dbReference type="Rhea" id="RHEA-COMP:10700"/>
        <dbReference type="ChEBI" id="CHEBI:15377"/>
        <dbReference type="ChEBI" id="CHEBI:29950"/>
        <dbReference type="ChEBI" id="CHEBI:50058"/>
        <dbReference type="ChEBI" id="CHEBI:57844"/>
        <dbReference type="ChEBI" id="CHEBI:58772"/>
        <dbReference type="EC" id="1.8.4.11"/>
    </reaction>
</comment>
<dbReference type="GO" id="GO:0008113">
    <property type="term" value="F:peptide-methionine (S)-S-oxide reductase activity"/>
    <property type="evidence" value="ECO:0007669"/>
    <property type="project" value="UniProtKB-EC"/>
</dbReference>
<dbReference type="Pfam" id="PF01625">
    <property type="entry name" value="PMSR"/>
    <property type="match status" value="1"/>
</dbReference>
<evidence type="ECO:0000256" key="2">
    <source>
        <dbReference type="ARBA" id="ARBA00047806"/>
    </source>
</evidence>
<accession>A0ABV7LJP9</accession>
<protein>
    <recommendedName>
        <fullName evidence="4">Peptide methionine sulfoxide reductase MsrA</fullName>
        <shortName evidence="4">Protein-methionine-S-oxide reductase</shortName>
        <ecNumber evidence="4">1.8.4.11</ecNumber>
    </recommendedName>
    <alternativeName>
        <fullName evidence="4">Peptide-methionine (S)-S-oxide reductase</fullName>
        <shortName evidence="4">Peptide Met(O) reductase</shortName>
    </alternativeName>
</protein>